<dbReference type="SUPFAM" id="SSF56935">
    <property type="entry name" value="Porins"/>
    <property type="match status" value="1"/>
</dbReference>
<dbReference type="EMBL" id="JAERTY010000008">
    <property type="protein sequence ID" value="MBL1410210.1"/>
    <property type="molecule type" value="Genomic_DNA"/>
</dbReference>
<keyword evidence="5 7" id="KW-0472">Membrane</keyword>
<evidence type="ECO:0000256" key="4">
    <source>
        <dbReference type="ARBA" id="ARBA00022692"/>
    </source>
</evidence>
<dbReference type="Gene3D" id="2.170.130.10">
    <property type="entry name" value="TonB-dependent receptor, plug domain"/>
    <property type="match status" value="1"/>
</dbReference>
<dbReference type="InterPro" id="IPR023996">
    <property type="entry name" value="TonB-dep_OMP_SusC/RagA"/>
</dbReference>
<keyword evidence="6 7" id="KW-0998">Cell outer membrane</keyword>
<evidence type="ECO:0000256" key="3">
    <source>
        <dbReference type="ARBA" id="ARBA00022452"/>
    </source>
</evidence>
<dbReference type="InterPro" id="IPR012910">
    <property type="entry name" value="Plug_dom"/>
</dbReference>
<dbReference type="SUPFAM" id="SSF49464">
    <property type="entry name" value="Carboxypeptidase regulatory domain-like"/>
    <property type="match status" value="1"/>
</dbReference>
<dbReference type="Pfam" id="PF07715">
    <property type="entry name" value="Plug"/>
    <property type="match status" value="1"/>
</dbReference>
<keyword evidence="4 7" id="KW-0812">Transmembrane</keyword>
<accession>A0ABS1R672</accession>
<organism evidence="9 10">
    <name type="scientific">Sphingobacterium faecale</name>
    <dbReference type="NCBI Taxonomy" id="2803775"/>
    <lineage>
        <taxon>Bacteria</taxon>
        <taxon>Pseudomonadati</taxon>
        <taxon>Bacteroidota</taxon>
        <taxon>Sphingobacteriia</taxon>
        <taxon>Sphingobacteriales</taxon>
        <taxon>Sphingobacteriaceae</taxon>
        <taxon>Sphingobacterium</taxon>
    </lineage>
</organism>
<dbReference type="RefSeq" id="WP_202103900.1">
    <property type="nucleotide sequence ID" value="NZ_JAERTY010000008.1"/>
</dbReference>
<dbReference type="InterPro" id="IPR008969">
    <property type="entry name" value="CarboxyPept-like_regulatory"/>
</dbReference>
<dbReference type="Gene3D" id="2.40.170.20">
    <property type="entry name" value="TonB-dependent receptor, beta-barrel domain"/>
    <property type="match status" value="1"/>
</dbReference>
<evidence type="ECO:0000256" key="6">
    <source>
        <dbReference type="ARBA" id="ARBA00023237"/>
    </source>
</evidence>
<protein>
    <submittedName>
        <fullName evidence="9">SusC/RagA family TonB-linked outer membrane protein</fullName>
    </submittedName>
</protein>
<sequence length="1081" mass="120888">MKLTIILLVAFSFSTLGKGLSQEISLSFKNASLEKVMHEVRKQSGYAFIFNAADLKHAKGAKITTDLNKASIQQALLAIFDELPYSYEVKEKSIVLKLKKQGTAHQQVNEKIDPSLAIQGKVVDSLGRPLVGASIRVKGTKLATTTNHQGEFRLHDVADDAVLVISFVGYTSREIPVRAEIGTIVLHLTKSDLDEVMINAGYYTVKDRERTGSISKITSKEISQQPVANPLAAMQGRMAGVHITQNSGTPGGGFDIQIRGRNSLRTEGNDPLYIINGVPYSSKSTSDQALSGLLFSMGNVSPLNSINPNDIESIEVLKDADATAIYGSRGSNGVVLITTKSGTSDKTTFSMQSTTSVSTLSKSLDLMNTEEYLKMRMDAFANDGITTYPSNAYDVNGTWDQNRYTNWQQEFFGRKPVSQNAQFSIGGGSGRTSFLLNASHRYEQTTFVEKFGYKRSSFSFNLRHESKNKRFEVQMSVMKSGQNNHQMATDSFGKIFLAPNSPTLYTEDGDLNWEKNTFDNPLASLNSQYFSKVSDFTSQVDLSYKLHSDFKIRLSAGAIQQQNIENKTLPHTIYNPSYGLTSEFSSNSTTTLKRNNWIIEPKIEWLKQKKVGKWSALIGATFESRNQDIFSLTASDFLSNDFIFNMANGKNTQIKNDSEIVYKYTAVYGRLNYTVSDKYLINLTGRRDGSSRFGPNNRFANFGAVGAAWLFSREKLFEASSWLSFGKIRASYGIAGSDLIGDYQYLNTFIVSSQRYDGKVILDPFKLYNADFSWESNKKMEVAMELEFFNGSLSSTISYYRNRSSNQLVGIPLSAVTGFNSVQANLNATVQNTGYESTLKSVNFSNNKFSWTSELNFSIPRNKLISFPNLEESSYANSYVVGMPITIKKVYNYLGVNKLSGLYEFEDTNQDGRINAEDKNTVANIGIKYFGGLNNHFNYKKFSIDFLLQFVKQSNYNYDYYFPSSGDMSNRQRWALNYFSLDNPDAKYQKPSTGVNNLAVQAANNFKESNAVIEDASFFRFKTIQLAYVLPNIFNQNNTLSIYFQGNNLFTISNFIGSDPEAKGVLLPGLKTFSFGFNFKF</sequence>
<dbReference type="NCBIfam" id="TIGR04057">
    <property type="entry name" value="SusC_RagA_signa"/>
    <property type="match status" value="1"/>
</dbReference>
<gene>
    <name evidence="9" type="ORF">JKG61_15760</name>
</gene>
<evidence type="ECO:0000256" key="7">
    <source>
        <dbReference type="PROSITE-ProRule" id="PRU01360"/>
    </source>
</evidence>
<comment type="caution">
    <text evidence="9">The sequence shown here is derived from an EMBL/GenBank/DDBJ whole genome shotgun (WGS) entry which is preliminary data.</text>
</comment>
<dbReference type="InterPro" id="IPR036942">
    <property type="entry name" value="Beta-barrel_TonB_sf"/>
</dbReference>
<proteinExistence type="inferred from homology"/>
<evidence type="ECO:0000256" key="5">
    <source>
        <dbReference type="ARBA" id="ARBA00023136"/>
    </source>
</evidence>
<dbReference type="NCBIfam" id="TIGR04056">
    <property type="entry name" value="OMP_RagA_SusC"/>
    <property type="match status" value="1"/>
</dbReference>
<dbReference type="Proteomes" id="UP000625283">
    <property type="component" value="Unassembled WGS sequence"/>
</dbReference>
<dbReference type="InterPro" id="IPR023997">
    <property type="entry name" value="TonB-dep_OMP_SusC/RagA_CS"/>
</dbReference>
<dbReference type="Pfam" id="PF13715">
    <property type="entry name" value="CarbopepD_reg_2"/>
    <property type="match status" value="1"/>
</dbReference>
<evidence type="ECO:0000256" key="2">
    <source>
        <dbReference type="ARBA" id="ARBA00022448"/>
    </source>
</evidence>
<keyword evidence="10" id="KW-1185">Reference proteome</keyword>
<name>A0ABS1R672_9SPHI</name>
<keyword evidence="3 7" id="KW-1134">Transmembrane beta strand</keyword>
<evidence type="ECO:0000313" key="9">
    <source>
        <dbReference type="EMBL" id="MBL1410210.1"/>
    </source>
</evidence>
<comment type="similarity">
    <text evidence="7">Belongs to the TonB-dependent receptor family.</text>
</comment>
<dbReference type="InterPro" id="IPR039426">
    <property type="entry name" value="TonB-dep_rcpt-like"/>
</dbReference>
<comment type="subcellular location">
    <subcellularLocation>
        <location evidence="1 7">Cell outer membrane</location>
        <topology evidence="1 7">Multi-pass membrane protein</topology>
    </subcellularLocation>
</comment>
<reference evidence="9 10" key="1">
    <citation type="submission" date="2021-01" db="EMBL/GenBank/DDBJ databases">
        <title>C459-1 draft genome sequence.</title>
        <authorList>
            <person name="Zhang X.-F."/>
        </authorList>
    </citation>
    <scope>NUCLEOTIDE SEQUENCE [LARGE SCALE GENOMIC DNA]</scope>
    <source>
        <strain evidence="10">C459-1</strain>
    </source>
</reference>
<dbReference type="Gene3D" id="3.55.50.30">
    <property type="match status" value="1"/>
</dbReference>
<feature type="domain" description="TonB-dependent receptor plug" evidence="8">
    <location>
        <begin position="208"/>
        <end position="334"/>
    </location>
</feature>
<dbReference type="PROSITE" id="PS52016">
    <property type="entry name" value="TONB_DEPENDENT_REC_3"/>
    <property type="match status" value="1"/>
</dbReference>
<keyword evidence="2 7" id="KW-0813">Transport</keyword>
<dbReference type="Gene3D" id="2.60.40.1120">
    <property type="entry name" value="Carboxypeptidase-like, regulatory domain"/>
    <property type="match status" value="1"/>
</dbReference>
<evidence type="ECO:0000313" key="10">
    <source>
        <dbReference type="Proteomes" id="UP000625283"/>
    </source>
</evidence>
<dbReference type="InterPro" id="IPR037066">
    <property type="entry name" value="Plug_dom_sf"/>
</dbReference>
<evidence type="ECO:0000259" key="8">
    <source>
        <dbReference type="Pfam" id="PF07715"/>
    </source>
</evidence>
<evidence type="ECO:0000256" key="1">
    <source>
        <dbReference type="ARBA" id="ARBA00004571"/>
    </source>
</evidence>